<dbReference type="Proteomes" id="UP000199600">
    <property type="component" value="Unassembled WGS sequence"/>
</dbReference>
<keyword evidence="1" id="KW-1133">Transmembrane helix</keyword>
<feature type="transmembrane region" description="Helical" evidence="1">
    <location>
        <begin position="72"/>
        <end position="89"/>
    </location>
</feature>
<accession>A0A1A8XTD6</accession>
<dbReference type="SMART" id="SM00978">
    <property type="entry name" value="Tim44"/>
    <property type="match status" value="1"/>
</dbReference>
<dbReference type="Gene3D" id="3.10.450.240">
    <property type="match status" value="1"/>
</dbReference>
<feature type="transmembrane region" description="Helical" evidence="1">
    <location>
        <begin position="101"/>
        <end position="119"/>
    </location>
</feature>
<dbReference type="PANTHER" id="PTHR41542:SF1">
    <property type="entry name" value="BLL5807 PROTEIN"/>
    <property type="match status" value="1"/>
</dbReference>
<protein>
    <recommendedName>
        <fullName evidence="2">Tim44-like domain-containing protein</fullName>
    </recommendedName>
</protein>
<dbReference type="Pfam" id="PF04280">
    <property type="entry name" value="Tim44"/>
    <property type="match status" value="1"/>
</dbReference>
<dbReference type="InterPro" id="IPR007379">
    <property type="entry name" value="Tim44-like_dom"/>
</dbReference>
<dbReference type="RefSeq" id="WP_186411196.1">
    <property type="nucleotide sequence ID" value="NZ_FLQY01000187.1"/>
</dbReference>
<keyword evidence="1" id="KW-0472">Membrane</keyword>
<gene>
    <name evidence="3" type="ORF">PROAA_2670005</name>
</gene>
<keyword evidence="1" id="KW-0812">Transmembrane</keyword>
<evidence type="ECO:0000313" key="4">
    <source>
        <dbReference type="Proteomes" id="UP000199600"/>
    </source>
</evidence>
<name>A0A1A8XTD6_9RHOO</name>
<dbReference type="SUPFAM" id="SSF54427">
    <property type="entry name" value="NTF2-like"/>
    <property type="match status" value="1"/>
</dbReference>
<reference evidence="3 4" key="1">
    <citation type="submission" date="2016-06" db="EMBL/GenBank/DDBJ databases">
        <authorList>
            <person name="Kjaerup R.B."/>
            <person name="Dalgaard T.S."/>
            <person name="Juul-Madsen H.R."/>
        </authorList>
    </citation>
    <scope>NUCLEOTIDE SEQUENCE [LARGE SCALE GENOMIC DNA]</scope>
    <source>
        <strain evidence="3">2</strain>
    </source>
</reference>
<dbReference type="AlphaFoldDB" id="A0A1A8XTD6"/>
<feature type="domain" description="Tim44-like" evidence="2">
    <location>
        <begin position="161"/>
        <end position="292"/>
    </location>
</feature>
<dbReference type="PANTHER" id="PTHR41542">
    <property type="entry name" value="BLL5807 PROTEIN"/>
    <property type="match status" value="1"/>
</dbReference>
<evidence type="ECO:0000313" key="3">
    <source>
        <dbReference type="EMBL" id="SBT08330.1"/>
    </source>
</evidence>
<dbReference type="InterPro" id="IPR032710">
    <property type="entry name" value="NTF2-like_dom_sf"/>
</dbReference>
<proteinExistence type="predicted"/>
<organism evidence="3 4">
    <name type="scientific">Candidatus Propionivibrio aalborgensis</name>
    <dbReference type="NCBI Taxonomy" id="1860101"/>
    <lineage>
        <taxon>Bacteria</taxon>
        <taxon>Pseudomonadati</taxon>
        <taxon>Pseudomonadota</taxon>
        <taxon>Betaproteobacteria</taxon>
        <taxon>Rhodocyclales</taxon>
        <taxon>Rhodocyclaceae</taxon>
        <taxon>Propionivibrio</taxon>
    </lineage>
</organism>
<sequence>MKRIAIALFAVVVGVGAMVQDAEAKRLGGGKSSGFNRDSSVMKREAVPAKPAAAPTQAAAPAAAPASGMSRWMGPLAGLAAGIGLAALFSHLGMGEGMASIMTMVLLGLVVVLAVRWFLRMRQPASAQPGMQYAGMPAGVEPPRASEPFVSPVSAGGPAAVAATTAPAANVPADFDVEGFLRQAKLNFIRLQAANDRGDMEDIRQFCSPEMAAEIQMQWQERNQQAQVTDVMHLDAELLDVSTEANRALASVRFSGQLREEVNAAPEAFSEVWHLTKPLDGSRGWTIAGIQQS</sequence>
<evidence type="ECO:0000256" key="1">
    <source>
        <dbReference type="SAM" id="Phobius"/>
    </source>
</evidence>
<keyword evidence="4" id="KW-1185">Reference proteome</keyword>
<dbReference type="EMBL" id="FLQY01000187">
    <property type="protein sequence ID" value="SBT08330.1"/>
    <property type="molecule type" value="Genomic_DNA"/>
</dbReference>
<evidence type="ECO:0000259" key="2">
    <source>
        <dbReference type="SMART" id="SM00978"/>
    </source>
</evidence>